<protein>
    <recommendedName>
        <fullName evidence="3">RING-type E3 ubiquitin transferase</fullName>
        <ecNumber evidence="3">2.3.2.27</ecNumber>
    </recommendedName>
</protein>
<dbReference type="InterPro" id="IPR003613">
    <property type="entry name" value="Ubox_domain"/>
</dbReference>
<evidence type="ECO:0000313" key="10">
    <source>
        <dbReference type="Proteomes" id="UP001341281"/>
    </source>
</evidence>
<comment type="catalytic activity">
    <reaction evidence="1">
        <text>S-ubiquitinyl-[E2 ubiquitin-conjugating enzyme]-L-cysteine + [acceptor protein]-L-lysine = [E2 ubiquitin-conjugating enzyme]-L-cysteine + N(6)-ubiquitinyl-[acceptor protein]-L-lysine.</text>
        <dbReference type="EC" id="2.3.2.27"/>
    </reaction>
</comment>
<dbReference type="GO" id="GO:0004672">
    <property type="term" value="F:protein kinase activity"/>
    <property type="evidence" value="ECO:0007669"/>
    <property type="project" value="InterPro"/>
</dbReference>
<proteinExistence type="predicted"/>
<dbReference type="GO" id="GO:0005524">
    <property type="term" value="F:ATP binding"/>
    <property type="evidence" value="ECO:0007669"/>
    <property type="project" value="InterPro"/>
</dbReference>
<organism evidence="9 10">
    <name type="scientific">Paspalum notatum var. saurae</name>
    <dbReference type="NCBI Taxonomy" id="547442"/>
    <lineage>
        <taxon>Eukaryota</taxon>
        <taxon>Viridiplantae</taxon>
        <taxon>Streptophyta</taxon>
        <taxon>Embryophyta</taxon>
        <taxon>Tracheophyta</taxon>
        <taxon>Spermatophyta</taxon>
        <taxon>Magnoliopsida</taxon>
        <taxon>Liliopsida</taxon>
        <taxon>Poales</taxon>
        <taxon>Poaceae</taxon>
        <taxon>PACMAD clade</taxon>
        <taxon>Panicoideae</taxon>
        <taxon>Andropogonodae</taxon>
        <taxon>Paspaleae</taxon>
        <taxon>Paspalinae</taxon>
        <taxon>Paspalum</taxon>
    </lineage>
</organism>
<dbReference type="PANTHER" id="PTHR45647:SF19">
    <property type="entry name" value="SERINE_THREONINE-PROTEIN KINASE"/>
    <property type="match status" value="1"/>
</dbReference>
<dbReference type="InterPro" id="IPR013083">
    <property type="entry name" value="Znf_RING/FYVE/PHD"/>
</dbReference>
<evidence type="ECO:0000256" key="3">
    <source>
        <dbReference type="ARBA" id="ARBA00012483"/>
    </source>
</evidence>
<dbReference type="GO" id="GO:0061630">
    <property type="term" value="F:ubiquitin protein ligase activity"/>
    <property type="evidence" value="ECO:0007669"/>
    <property type="project" value="UniProtKB-EC"/>
</dbReference>
<evidence type="ECO:0000256" key="4">
    <source>
        <dbReference type="ARBA" id="ARBA00022679"/>
    </source>
</evidence>
<keyword evidence="4" id="KW-0808">Transferase</keyword>
<feature type="domain" description="Protein kinase" evidence="7">
    <location>
        <begin position="1"/>
        <end position="348"/>
    </location>
</feature>
<evidence type="ECO:0000256" key="6">
    <source>
        <dbReference type="SAM" id="MobiDB-lite"/>
    </source>
</evidence>
<dbReference type="InterPro" id="IPR000719">
    <property type="entry name" value="Prot_kinase_dom"/>
</dbReference>
<evidence type="ECO:0000256" key="2">
    <source>
        <dbReference type="ARBA" id="ARBA00004906"/>
    </source>
</evidence>
<keyword evidence="5" id="KW-0833">Ubl conjugation pathway</keyword>
<evidence type="ECO:0000313" key="9">
    <source>
        <dbReference type="EMBL" id="WVZ51095.1"/>
    </source>
</evidence>
<dbReference type="Gene3D" id="1.10.510.10">
    <property type="entry name" value="Transferase(Phosphotransferase) domain 1"/>
    <property type="match status" value="1"/>
</dbReference>
<dbReference type="Pfam" id="PF07714">
    <property type="entry name" value="PK_Tyr_Ser-Thr"/>
    <property type="match status" value="1"/>
</dbReference>
<dbReference type="SUPFAM" id="SSF57850">
    <property type="entry name" value="RING/U-box"/>
    <property type="match status" value="1"/>
</dbReference>
<dbReference type="PANTHER" id="PTHR45647">
    <property type="entry name" value="OS02G0152300 PROTEIN"/>
    <property type="match status" value="1"/>
</dbReference>
<keyword evidence="10" id="KW-1185">Reference proteome</keyword>
<dbReference type="InterPro" id="IPR001245">
    <property type="entry name" value="Ser-Thr/Tyr_kinase_cat_dom"/>
</dbReference>
<dbReference type="Proteomes" id="UP001341281">
    <property type="component" value="Chromosome 01"/>
</dbReference>
<dbReference type="SMART" id="SM00220">
    <property type="entry name" value="S_TKc"/>
    <property type="match status" value="1"/>
</dbReference>
<gene>
    <name evidence="9" type="ORF">U9M48_002273</name>
</gene>
<comment type="pathway">
    <text evidence="2">Protein modification; protein ubiquitination.</text>
</comment>
<feature type="domain" description="U-box" evidence="8">
    <location>
        <begin position="272"/>
        <end position="345"/>
    </location>
</feature>
<dbReference type="PROSITE" id="PS50011">
    <property type="entry name" value="PROTEIN_KINASE_DOM"/>
    <property type="match status" value="1"/>
</dbReference>
<evidence type="ECO:0000256" key="5">
    <source>
        <dbReference type="ARBA" id="ARBA00022786"/>
    </source>
</evidence>
<dbReference type="CDD" id="cd16655">
    <property type="entry name" value="RING-Ubox_WDSUB1-like"/>
    <property type="match status" value="1"/>
</dbReference>
<dbReference type="SUPFAM" id="SSF56112">
    <property type="entry name" value="Protein kinase-like (PK-like)"/>
    <property type="match status" value="1"/>
</dbReference>
<dbReference type="Pfam" id="PF04564">
    <property type="entry name" value="U-box"/>
    <property type="match status" value="1"/>
</dbReference>
<dbReference type="InterPro" id="IPR051348">
    <property type="entry name" value="U-box_ubiquitin_ligases"/>
</dbReference>
<evidence type="ECO:0000259" key="7">
    <source>
        <dbReference type="PROSITE" id="PS50011"/>
    </source>
</evidence>
<dbReference type="EC" id="2.3.2.27" evidence="3"/>
<dbReference type="AlphaFoldDB" id="A0AAQ3PJ82"/>
<reference evidence="9 10" key="1">
    <citation type="submission" date="2024-02" db="EMBL/GenBank/DDBJ databases">
        <title>High-quality chromosome-scale genome assembly of Pensacola bahiagrass (Paspalum notatum Flugge var. saurae).</title>
        <authorList>
            <person name="Vega J.M."/>
            <person name="Podio M."/>
            <person name="Orjuela J."/>
            <person name="Siena L.A."/>
            <person name="Pessino S.C."/>
            <person name="Combes M.C."/>
            <person name="Mariac C."/>
            <person name="Albertini E."/>
            <person name="Pupilli F."/>
            <person name="Ortiz J.P.A."/>
            <person name="Leblanc O."/>
        </authorList>
    </citation>
    <scope>NUCLEOTIDE SEQUENCE [LARGE SCALE GENOMIC DNA]</scope>
    <source>
        <strain evidence="9">R1</strain>
        <tissue evidence="9">Leaf</tissue>
    </source>
</reference>
<sequence length="348" mass="39012">MPATSGATARRDLRRVFPGWRGAPASCDLRRGGPAQRLGRACDLRPGFPARPPARRVPLPAHRPRPPEPHVATARRCARLRHPNSIRIQEKAQCALDHTEVAVKVFQQDSIDKTDDFLKEVDILSQICHPNLVLLLGSVQKLAIIFEVSSGLAFLHARNPEPIVHRDLKPANILLDRNYVGKIGNLLTGQHPNGLIVTAENALKNDRLSDILNKSQTDWPLDEAEMFARLGLKCTALRCRDRLDLESEVLPKLDEIPHRITSAVYLRNPKLSVPSQFICPITQELMEDPHVAADGHTYEHYTIRAWLKRHKISPVMRNKLLNPSIILNLSLCAAIQQWKSHLPAQTSA</sequence>
<dbReference type="GO" id="GO:0016567">
    <property type="term" value="P:protein ubiquitination"/>
    <property type="evidence" value="ECO:0007669"/>
    <property type="project" value="InterPro"/>
</dbReference>
<name>A0AAQ3PJ82_PASNO</name>
<evidence type="ECO:0000256" key="1">
    <source>
        <dbReference type="ARBA" id="ARBA00000900"/>
    </source>
</evidence>
<dbReference type="PROSITE" id="PS00108">
    <property type="entry name" value="PROTEIN_KINASE_ST"/>
    <property type="match status" value="1"/>
</dbReference>
<dbReference type="Gene3D" id="3.30.200.20">
    <property type="entry name" value="Phosphorylase Kinase, domain 1"/>
    <property type="match status" value="1"/>
</dbReference>
<dbReference type="EMBL" id="CP144745">
    <property type="protein sequence ID" value="WVZ51095.1"/>
    <property type="molecule type" value="Genomic_DNA"/>
</dbReference>
<dbReference type="InterPro" id="IPR008271">
    <property type="entry name" value="Ser/Thr_kinase_AS"/>
</dbReference>
<feature type="region of interest" description="Disordered" evidence="6">
    <location>
        <begin position="45"/>
        <end position="70"/>
    </location>
</feature>
<evidence type="ECO:0000259" key="8">
    <source>
        <dbReference type="PROSITE" id="PS51698"/>
    </source>
</evidence>
<dbReference type="InterPro" id="IPR011009">
    <property type="entry name" value="Kinase-like_dom_sf"/>
</dbReference>
<dbReference type="PROSITE" id="PS51698">
    <property type="entry name" value="U_BOX"/>
    <property type="match status" value="1"/>
</dbReference>
<dbReference type="SMART" id="SM00504">
    <property type="entry name" value="Ubox"/>
    <property type="match status" value="1"/>
</dbReference>
<dbReference type="Gene3D" id="3.30.40.10">
    <property type="entry name" value="Zinc/RING finger domain, C3HC4 (zinc finger)"/>
    <property type="match status" value="1"/>
</dbReference>
<accession>A0AAQ3PJ82</accession>